<evidence type="ECO:0000313" key="1">
    <source>
        <dbReference type="EMBL" id="RVU69863.1"/>
    </source>
</evidence>
<dbReference type="RefSeq" id="WP_103662655.1">
    <property type="nucleotide sequence ID" value="NZ_ML136918.1"/>
</dbReference>
<dbReference type="Proteomes" id="UP000288291">
    <property type="component" value="Unassembled WGS sequence"/>
</dbReference>
<gene>
    <name evidence="1" type="ORF">EJK17_10830</name>
</gene>
<evidence type="ECO:0000313" key="2">
    <source>
        <dbReference type="Proteomes" id="UP000288291"/>
    </source>
</evidence>
<proteinExistence type="predicted"/>
<organism evidence="1 2">
    <name type="scientific">Lactobacillus xujianguonis</name>
    <dbReference type="NCBI Taxonomy" id="2495899"/>
    <lineage>
        <taxon>Bacteria</taxon>
        <taxon>Bacillati</taxon>
        <taxon>Bacillota</taxon>
        <taxon>Bacilli</taxon>
        <taxon>Lactobacillales</taxon>
        <taxon>Lactobacillaceae</taxon>
        <taxon>Lactobacillus</taxon>
    </lineage>
</organism>
<reference evidence="1 2" key="1">
    <citation type="submission" date="2018-12" db="EMBL/GenBank/DDBJ databases">
        <authorList>
            <person name="Meng J."/>
        </authorList>
    </citation>
    <scope>NUCLEOTIDE SEQUENCE [LARGE SCALE GENOMIC DNA]</scope>
    <source>
        <strain evidence="1 2">HT111-2</strain>
    </source>
</reference>
<name>A0A437SSG5_9LACO</name>
<dbReference type="EMBL" id="RXIA01000050">
    <property type="protein sequence ID" value="RVU69863.1"/>
    <property type="molecule type" value="Genomic_DNA"/>
</dbReference>
<dbReference type="AlphaFoldDB" id="A0A437SSG5"/>
<protein>
    <submittedName>
        <fullName evidence="1">Uncharacterized protein</fullName>
    </submittedName>
</protein>
<accession>A0A437SSG5</accession>
<sequence length="103" mass="12203">MTDFVTKKAWVKSQLEFLEEAEDAESLKPYVGQFRTFRDALLKDQNFFNTNRGKLEAASHPELKPYVDFVIDVKFEKGMITEKNFSKNLGNVRTSYRWFLRQK</sequence>
<keyword evidence="2" id="KW-1185">Reference proteome</keyword>
<comment type="caution">
    <text evidence="1">The sequence shown here is derived from an EMBL/GenBank/DDBJ whole genome shotgun (WGS) entry which is preliminary data.</text>
</comment>